<proteinExistence type="predicted"/>
<dbReference type="OrthoDB" id="2677621at2759"/>
<dbReference type="AlphaFoldDB" id="A0A9Q3GGV6"/>
<accession>A0A9Q3GGV6</accession>
<sequence length="234" mass="26786">MDCWTTKDQAQSYFAIVLPWIDPLSFCFCKTLVSFECMTGSHTGVVLAWTLWEALAEQGMMQDLYSITGDNVANNVAMITLLQQKFVGIGIRCSKEEQFHCCSCHVINIIAKEFLAHMGELTDEDYQFFDNYLGVRQVPIADSDKDSEGSNCDHQGKKKIKQRNCPLNHTMLETQDKSAEVKLLVDQQFEHSDPEDFPNTHSETQTPGESLLIQMMTPWFIQHYWRLQTIQTTA</sequence>
<dbReference type="EMBL" id="AVOT02001381">
    <property type="protein sequence ID" value="MBW0466735.1"/>
    <property type="molecule type" value="Genomic_DNA"/>
</dbReference>
<dbReference type="Proteomes" id="UP000765509">
    <property type="component" value="Unassembled WGS sequence"/>
</dbReference>
<organism evidence="1 2">
    <name type="scientific">Austropuccinia psidii MF-1</name>
    <dbReference type="NCBI Taxonomy" id="1389203"/>
    <lineage>
        <taxon>Eukaryota</taxon>
        <taxon>Fungi</taxon>
        <taxon>Dikarya</taxon>
        <taxon>Basidiomycota</taxon>
        <taxon>Pucciniomycotina</taxon>
        <taxon>Pucciniomycetes</taxon>
        <taxon>Pucciniales</taxon>
        <taxon>Sphaerophragmiaceae</taxon>
        <taxon>Austropuccinia</taxon>
    </lineage>
</organism>
<comment type="caution">
    <text evidence="1">The sequence shown here is derived from an EMBL/GenBank/DDBJ whole genome shotgun (WGS) entry which is preliminary data.</text>
</comment>
<reference evidence="1" key="1">
    <citation type="submission" date="2021-03" db="EMBL/GenBank/DDBJ databases">
        <title>Draft genome sequence of rust myrtle Austropuccinia psidii MF-1, a brazilian biotype.</title>
        <authorList>
            <person name="Quecine M.C."/>
            <person name="Pachon D.M.R."/>
            <person name="Bonatelli M.L."/>
            <person name="Correr F.H."/>
            <person name="Franceschini L.M."/>
            <person name="Leite T.F."/>
            <person name="Margarido G.R.A."/>
            <person name="Almeida C.A."/>
            <person name="Ferrarezi J.A."/>
            <person name="Labate C.A."/>
        </authorList>
    </citation>
    <scope>NUCLEOTIDE SEQUENCE</scope>
    <source>
        <strain evidence="1">MF-1</strain>
    </source>
</reference>
<evidence type="ECO:0000313" key="1">
    <source>
        <dbReference type="EMBL" id="MBW0466735.1"/>
    </source>
</evidence>
<evidence type="ECO:0000313" key="2">
    <source>
        <dbReference type="Proteomes" id="UP000765509"/>
    </source>
</evidence>
<name>A0A9Q3GGV6_9BASI</name>
<dbReference type="PANTHER" id="PTHR47501:SF5">
    <property type="entry name" value="HAT C-TERMINAL DIMERISATION DOMAIN-CONTAINING PROTEIN"/>
    <property type="match status" value="1"/>
</dbReference>
<gene>
    <name evidence="1" type="ORF">O181_006450</name>
</gene>
<protein>
    <submittedName>
        <fullName evidence="1">Uncharacterized protein</fullName>
    </submittedName>
</protein>
<dbReference type="PANTHER" id="PTHR47501">
    <property type="entry name" value="TRANSPOSASE-RELATED"/>
    <property type="match status" value="1"/>
</dbReference>
<keyword evidence="2" id="KW-1185">Reference proteome</keyword>